<evidence type="ECO:0000256" key="6">
    <source>
        <dbReference type="ARBA" id="ARBA00023180"/>
    </source>
</evidence>
<feature type="transmembrane region" description="Helical" evidence="7">
    <location>
        <begin position="323"/>
        <end position="348"/>
    </location>
</feature>
<proteinExistence type="predicted"/>
<dbReference type="Pfam" id="PF13947">
    <property type="entry name" value="GUB_WAK_bind"/>
    <property type="match status" value="1"/>
</dbReference>
<evidence type="ECO:0000256" key="7">
    <source>
        <dbReference type="SAM" id="Phobius"/>
    </source>
</evidence>
<organism evidence="12 13">
    <name type="scientific">Ziziphus jujuba</name>
    <name type="common">Chinese jujube</name>
    <name type="synonym">Ziziphus sativa</name>
    <dbReference type="NCBI Taxonomy" id="326968"/>
    <lineage>
        <taxon>Eukaryota</taxon>
        <taxon>Viridiplantae</taxon>
        <taxon>Streptophyta</taxon>
        <taxon>Embryophyta</taxon>
        <taxon>Tracheophyta</taxon>
        <taxon>Spermatophyta</taxon>
        <taxon>Magnoliopsida</taxon>
        <taxon>eudicotyledons</taxon>
        <taxon>Gunneridae</taxon>
        <taxon>Pentapetalae</taxon>
        <taxon>rosids</taxon>
        <taxon>fabids</taxon>
        <taxon>Rosales</taxon>
        <taxon>Rhamnaceae</taxon>
        <taxon>Paliureae</taxon>
        <taxon>Ziziphus</taxon>
    </lineage>
</organism>
<dbReference type="GeneID" id="107403842"/>
<keyword evidence="7" id="KW-1133">Transmembrane helix</keyword>
<dbReference type="PROSITE" id="PS01187">
    <property type="entry name" value="EGF_CA"/>
    <property type="match status" value="1"/>
</dbReference>
<keyword evidence="2" id="KW-0723">Serine/threonine-protein kinase</keyword>
<dbReference type="PANTHER" id="PTHR33491">
    <property type="entry name" value="OSJNBA0016N04.9 PROTEIN"/>
    <property type="match status" value="1"/>
</dbReference>
<keyword evidence="6" id="KW-0325">Glycoprotein</keyword>
<dbReference type="SUPFAM" id="SSF57196">
    <property type="entry name" value="EGF/Laminin"/>
    <property type="match status" value="1"/>
</dbReference>
<dbReference type="Gene3D" id="2.10.25.10">
    <property type="entry name" value="Laminin"/>
    <property type="match status" value="1"/>
</dbReference>
<comment type="subcellular location">
    <subcellularLocation>
        <location evidence="1">Membrane</location>
        <topology evidence="1">Single-pass type I membrane protein</topology>
    </subcellularLocation>
</comment>
<keyword evidence="3" id="KW-0808">Transferase</keyword>
<evidence type="ECO:0000259" key="11">
    <source>
        <dbReference type="Pfam" id="PF13947"/>
    </source>
</evidence>
<reference evidence="13" key="1">
    <citation type="submission" date="2025-08" db="UniProtKB">
        <authorList>
            <consortium name="RefSeq"/>
        </authorList>
    </citation>
    <scope>IDENTIFICATION</scope>
    <source>
        <tissue evidence="13">Seedling</tissue>
    </source>
</reference>
<keyword evidence="4 8" id="KW-0732">Signal</keyword>
<dbReference type="CDD" id="cd00054">
    <property type="entry name" value="EGF_CA"/>
    <property type="match status" value="1"/>
</dbReference>
<evidence type="ECO:0000313" key="12">
    <source>
        <dbReference type="Proteomes" id="UP001652623"/>
    </source>
</evidence>
<dbReference type="RefSeq" id="XP_048328263.1">
    <property type="nucleotide sequence ID" value="XM_048472306.2"/>
</dbReference>
<keyword evidence="5" id="KW-1015">Disulfide bond</keyword>
<evidence type="ECO:0000313" key="13">
    <source>
        <dbReference type="RefSeq" id="XP_048328263.1"/>
    </source>
</evidence>
<feature type="chain" id="PRO_5047044359" evidence="8">
    <location>
        <begin position="24"/>
        <end position="395"/>
    </location>
</feature>
<dbReference type="Proteomes" id="UP001652623">
    <property type="component" value="Chromosome 4"/>
</dbReference>
<keyword evidence="7" id="KW-0472">Membrane</keyword>
<feature type="domain" description="Wall-associated receptor kinase galacturonan-binding" evidence="11">
    <location>
        <begin position="36"/>
        <end position="88"/>
    </location>
</feature>
<evidence type="ECO:0000256" key="1">
    <source>
        <dbReference type="ARBA" id="ARBA00004479"/>
    </source>
</evidence>
<protein>
    <submittedName>
        <fullName evidence="13">Wall-associated receptor kinase-like 3 isoform X1</fullName>
    </submittedName>
</protein>
<keyword evidence="7" id="KW-0812">Transmembrane</keyword>
<accession>A0ABM3IHD8</accession>
<feature type="signal peptide" evidence="8">
    <location>
        <begin position="1"/>
        <end position="23"/>
    </location>
</feature>
<evidence type="ECO:0000256" key="2">
    <source>
        <dbReference type="ARBA" id="ARBA00022527"/>
    </source>
</evidence>
<sequence length="395" mass="43782">MVRRLLLVCTIVFLWLIIHDSLASAVPAATIGKHGCQTECGNVNISFPFGIGSPHCYADDWFEVVCKNSSRPFLKRTNLEVLNTSYIDGYLETDQTIQVRSPITFWNCKGKGTQGPLNLTGSPFVLSNDQNIVAAISYDVLALMSSSILDGTEISAGCKSKCSNKYHNRSCNGVNCCQTTIPSHDMQTYTITFQNTDSVCKYAFVVDENWFMSSNSTDFVEIKDMHFVPVTLYWTLYHSPQEIFGNEFMPENSGSKYYCQNGAVSGNQTSFRCFCKDGYSGIAYLSPDGCQDVNECEMSPTICDGVGTCVNTVGSYKCRKPKVLVVVIGVGSGLGALFLLIIGARCLYKSIKKRKAIKRRKQLFKQNGGLLRTKLFNSKELQKATDNFNLDRVLG</sequence>
<evidence type="ECO:0000259" key="10">
    <source>
        <dbReference type="Pfam" id="PF08488"/>
    </source>
</evidence>
<evidence type="ECO:0000256" key="4">
    <source>
        <dbReference type="ARBA" id="ARBA00022729"/>
    </source>
</evidence>
<dbReference type="InterPro" id="IPR013695">
    <property type="entry name" value="WAK"/>
</dbReference>
<evidence type="ECO:0000256" key="8">
    <source>
        <dbReference type="SAM" id="SignalP"/>
    </source>
</evidence>
<dbReference type="Pfam" id="PF08488">
    <property type="entry name" value="WAK"/>
    <property type="match status" value="1"/>
</dbReference>
<feature type="domain" description="Wall-associated receptor kinase" evidence="10">
    <location>
        <begin position="168"/>
        <end position="236"/>
    </location>
</feature>
<dbReference type="Pfam" id="PF07645">
    <property type="entry name" value="EGF_CA"/>
    <property type="match status" value="1"/>
</dbReference>
<evidence type="ECO:0000256" key="3">
    <source>
        <dbReference type="ARBA" id="ARBA00022679"/>
    </source>
</evidence>
<dbReference type="InterPro" id="IPR025287">
    <property type="entry name" value="WAK_GUB"/>
</dbReference>
<name>A0ABM3IHD8_ZIZJJ</name>
<evidence type="ECO:0000259" key="9">
    <source>
        <dbReference type="Pfam" id="PF07645"/>
    </source>
</evidence>
<dbReference type="InterPro" id="IPR018097">
    <property type="entry name" value="EGF_Ca-bd_CS"/>
</dbReference>
<gene>
    <name evidence="13" type="primary">LOC107403842</name>
</gene>
<feature type="domain" description="NOTCH1 EGF-like calcium-binding" evidence="9">
    <location>
        <begin position="292"/>
        <end position="319"/>
    </location>
</feature>
<keyword evidence="12" id="KW-1185">Reference proteome</keyword>
<dbReference type="InterPro" id="IPR049883">
    <property type="entry name" value="NOTCH1_EGF-like"/>
</dbReference>
<evidence type="ECO:0000256" key="5">
    <source>
        <dbReference type="ARBA" id="ARBA00023157"/>
    </source>
</evidence>
<keyword evidence="2" id="KW-0418">Kinase</keyword>